<keyword evidence="3" id="KW-1133">Transmembrane helix</keyword>
<dbReference type="AlphaFoldDB" id="A0A7X1NXF9"/>
<comment type="similarity">
    <text evidence="1">Belongs to the bacterial sugar transferase family.</text>
</comment>
<sequence length="219" mass="24669">MKALIKRGIDVVGAAAGLLVLSPVMLGVALLVRWRLGQPVLFRQLRPGLRGRPFPLYKFRTLRDAADAQGQPLPDHMRMTPLGRWLRATSLDELPGLFNVLRGDMSLVGPRPLLMEYLPRYTPQQARRHEVRPGLTGWAQVNGRNAISWEEKFDLDVWYVDHWTLRLDLAILWRTVGKVLRREGVSAAGEATMPAFQGTRTEPGAQGEAPLSPRRDLRP</sequence>
<dbReference type="PANTHER" id="PTHR30576">
    <property type="entry name" value="COLANIC BIOSYNTHESIS UDP-GLUCOSE LIPID CARRIER TRANSFERASE"/>
    <property type="match status" value="1"/>
</dbReference>
<dbReference type="PANTHER" id="PTHR30576:SF8">
    <property type="entry name" value="UNDECAPRENYL-PHOSPHATE GALACTOSE PHOSPHOTRANSFERASE"/>
    <property type="match status" value="1"/>
</dbReference>
<dbReference type="RefSeq" id="WP_152871953.1">
    <property type="nucleotide sequence ID" value="NZ_WBSL01000007.1"/>
</dbReference>
<dbReference type="EMBL" id="WBSL01000007">
    <property type="protein sequence ID" value="MPY67620.1"/>
    <property type="molecule type" value="Genomic_DNA"/>
</dbReference>
<keyword evidence="5" id="KW-0808">Transferase</keyword>
<feature type="transmembrane region" description="Helical" evidence="3">
    <location>
        <begin position="12"/>
        <end position="34"/>
    </location>
</feature>
<keyword evidence="3" id="KW-0812">Transmembrane</keyword>
<feature type="region of interest" description="Disordered" evidence="2">
    <location>
        <begin position="191"/>
        <end position="219"/>
    </location>
</feature>
<name>A0A7X1NXF9_9DEIO</name>
<dbReference type="Pfam" id="PF02397">
    <property type="entry name" value="Bac_transf"/>
    <property type="match status" value="1"/>
</dbReference>
<protein>
    <submittedName>
        <fullName evidence="5">Sugar transferase</fullName>
    </submittedName>
</protein>
<keyword evidence="3" id="KW-0472">Membrane</keyword>
<evidence type="ECO:0000313" key="6">
    <source>
        <dbReference type="Proteomes" id="UP000484842"/>
    </source>
</evidence>
<organism evidence="5 6">
    <name type="scientific">Deinococcus terrestris</name>
    <dbReference type="NCBI Taxonomy" id="2651870"/>
    <lineage>
        <taxon>Bacteria</taxon>
        <taxon>Thermotogati</taxon>
        <taxon>Deinococcota</taxon>
        <taxon>Deinococci</taxon>
        <taxon>Deinococcales</taxon>
        <taxon>Deinococcaceae</taxon>
        <taxon>Deinococcus</taxon>
    </lineage>
</organism>
<evidence type="ECO:0000259" key="4">
    <source>
        <dbReference type="Pfam" id="PF02397"/>
    </source>
</evidence>
<proteinExistence type="inferred from homology"/>
<dbReference type="InterPro" id="IPR003362">
    <property type="entry name" value="Bact_transf"/>
</dbReference>
<keyword evidence="6" id="KW-1185">Reference proteome</keyword>
<evidence type="ECO:0000256" key="2">
    <source>
        <dbReference type="SAM" id="MobiDB-lite"/>
    </source>
</evidence>
<evidence type="ECO:0000256" key="1">
    <source>
        <dbReference type="ARBA" id="ARBA00006464"/>
    </source>
</evidence>
<gene>
    <name evidence="5" type="ORF">F8S09_13155</name>
</gene>
<dbReference type="Proteomes" id="UP000484842">
    <property type="component" value="Unassembled WGS sequence"/>
</dbReference>
<feature type="domain" description="Bacterial sugar transferase" evidence="4">
    <location>
        <begin position="6"/>
        <end position="180"/>
    </location>
</feature>
<evidence type="ECO:0000256" key="3">
    <source>
        <dbReference type="SAM" id="Phobius"/>
    </source>
</evidence>
<accession>A0A7X1NXF9</accession>
<reference evidence="5 6" key="1">
    <citation type="submission" date="2019-10" db="EMBL/GenBank/DDBJ databases">
        <title>Deinococcus sp. isolated from soil.</title>
        <authorList>
            <person name="Li Y."/>
            <person name="Wang J."/>
        </authorList>
    </citation>
    <scope>NUCLEOTIDE SEQUENCE [LARGE SCALE GENOMIC DNA]</scope>
    <source>
        <strain evidence="5 6">SDU3-2</strain>
    </source>
</reference>
<evidence type="ECO:0000313" key="5">
    <source>
        <dbReference type="EMBL" id="MPY67620.1"/>
    </source>
</evidence>
<dbReference type="GO" id="GO:0016780">
    <property type="term" value="F:phosphotransferase activity, for other substituted phosphate groups"/>
    <property type="evidence" value="ECO:0007669"/>
    <property type="project" value="TreeGrafter"/>
</dbReference>
<comment type="caution">
    <text evidence="5">The sequence shown here is derived from an EMBL/GenBank/DDBJ whole genome shotgun (WGS) entry which is preliminary data.</text>
</comment>